<dbReference type="InterPro" id="IPR012337">
    <property type="entry name" value="RNaseH-like_sf"/>
</dbReference>
<dbReference type="Pfam" id="PF00665">
    <property type="entry name" value="rve"/>
    <property type="match status" value="1"/>
</dbReference>
<evidence type="ECO:0000313" key="2">
    <source>
        <dbReference type="EMBL" id="GAB1254106.1"/>
    </source>
</evidence>
<dbReference type="InterPro" id="IPR025948">
    <property type="entry name" value="HTH-like_dom"/>
</dbReference>
<dbReference type="PROSITE" id="PS50994">
    <property type="entry name" value="INTEGRASE"/>
    <property type="match status" value="1"/>
</dbReference>
<comment type="caution">
    <text evidence="2">The sequence shown here is derived from an EMBL/GenBank/DDBJ whole genome shotgun (WGS) entry which is preliminary data.</text>
</comment>
<dbReference type="EMBL" id="BAAFSG010000001">
    <property type="protein sequence ID" value="GAB1254106.1"/>
    <property type="molecule type" value="Genomic_DNA"/>
</dbReference>
<gene>
    <name evidence="2" type="ORF">Defa_15930</name>
</gene>
<dbReference type="PANTHER" id="PTHR47515">
    <property type="entry name" value="LOW CALCIUM RESPONSE LOCUS PROTEIN T"/>
    <property type="match status" value="1"/>
</dbReference>
<proteinExistence type="predicted"/>
<organism evidence="2 3">
    <name type="scientific">Desulfovibrio falkowii</name>
    <dbReference type="NCBI Taxonomy" id="3136602"/>
    <lineage>
        <taxon>Bacteria</taxon>
        <taxon>Pseudomonadati</taxon>
        <taxon>Thermodesulfobacteriota</taxon>
        <taxon>Desulfovibrionia</taxon>
        <taxon>Desulfovibrionales</taxon>
        <taxon>Desulfovibrionaceae</taxon>
        <taxon>Desulfovibrio</taxon>
    </lineage>
</organism>
<dbReference type="NCBIfam" id="NF033516">
    <property type="entry name" value="transpos_IS3"/>
    <property type="match status" value="1"/>
</dbReference>
<accession>A0ABQ0E974</accession>
<dbReference type="InterPro" id="IPR048020">
    <property type="entry name" value="Transpos_IS3"/>
</dbReference>
<dbReference type="SUPFAM" id="SSF53098">
    <property type="entry name" value="Ribonuclease H-like"/>
    <property type="match status" value="1"/>
</dbReference>
<keyword evidence="3" id="KW-1185">Reference proteome</keyword>
<protein>
    <recommendedName>
        <fullName evidence="1">Integrase catalytic domain-containing protein</fullName>
    </recommendedName>
</protein>
<feature type="domain" description="Integrase catalytic" evidence="1">
    <location>
        <begin position="92"/>
        <end position="273"/>
    </location>
</feature>
<dbReference type="Gene3D" id="3.30.420.10">
    <property type="entry name" value="Ribonuclease H-like superfamily/Ribonuclease H"/>
    <property type="match status" value="1"/>
</dbReference>
<evidence type="ECO:0000259" key="1">
    <source>
        <dbReference type="PROSITE" id="PS50994"/>
    </source>
</evidence>
<reference evidence="2 3" key="1">
    <citation type="journal article" date="2025" name="Int. J. Syst. Evol. Microbiol.">
        <title>Desulfovibrio falkowii sp. nov., Porphyromonas miyakawae sp. nov., Mediterraneibacter flintii sp. nov. and Owariibacterium komagatae gen. nov., sp. nov., isolated from human faeces.</title>
        <authorList>
            <person name="Hamaguchi T."/>
            <person name="Ohara M."/>
            <person name="Hisatomi A."/>
            <person name="Sekiguchi K."/>
            <person name="Takeda J.I."/>
            <person name="Ueyama J."/>
            <person name="Ito M."/>
            <person name="Nishiwaki H."/>
            <person name="Ogi T."/>
            <person name="Hirayama M."/>
            <person name="Ohkuma M."/>
            <person name="Sakamoto M."/>
            <person name="Ohno K."/>
        </authorList>
    </citation>
    <scope>NUCLEOTIDE SEQUENCE [LARGE SCALE GENOMIC DNA]</scope>
    <source>
        <strain evidence="2 3">13CB8C</strain>
    </source>
</reference>
<dbReference type="Pfam" id="PF13276">
    <property type="entry name" value="HTH_21"/>
    <property type="match status" value="1"/>
</dbReference>
<sequence length="279" mass="31835">MKRVTDALAVSRSNTYERIYSPRPRPERYNKAEDAFLLPLIVELLGGRQTYGYRRIQRLLNRQLIADGRTPVNHKRIYWIMRQNNLLLARVTGSRPNKTHTGKVSTLQSNQRWCSDEFEIACDNGERVRVIFALDTCDREVMAYAATTGGYSADMAQSVMLACVEKRFGDVKALRPVEWLSDNGSCYTARETITFAASLGVVSRFTPAHSPQSNGMAEALVKTFKRDYVFCNDRPDAETVMAQLSGWFEDYNENAPHKALRMFSPREFIRSLQNLDCPV</sequence>
<name>A0ABQ0E974_9BACT</name>
<dbReference type="Proteomes" id="UP001628192">
    <property type="component" value="Unassembled WGS sequence"/>
</dbReference>
<evidence type="ECO:0000313" key="3">
    <source>
        <dbReference type="Proteomes" id="UP001628192"/>
    </source>
</evidence>
<dbReference type="PANTHER" id="PTHR47515:SF1">
    <property type="entry name" value="BLR2054 PROTEIN"/>
    <property type="match status" value="1"/>
</dbReference>
<dbReference type="InterPro" id="IPR036397">
    <property type="entry name" value="RNaseH_sf"/>
</dbReference>
<dbReference type="InterPro" id="IPR001584">
    <property type="entry name" value="Integrase_cat-core"/>
</dbReference>